<dbReference type="InterPro" id="IPR002401">
    <property type="entry name" value="Cyt_P450_E_grp-I"/>
</dbReference>
<dbReference type="InterPro" id="IPR017972">
    <property type="entry name" value="Cyt_P450_CS"/>
</dbReference>
<dbReference type="GO" id="GO:0004497">
    <property type="term" value="F:monooxygenase activity"/>
    <property type="evidence" value="ECO:0007669"/>
    <property type="project" value="UniProtKB-KW"/>
</dbReference>
<evidence type="ECO:0000256" key="6">
    <source>
        <dbReference type="ARBA" id="ARBA00022692"/>
    </source>
</evidence>
<evidence type="ECO:0000256" key="12">
    <source>
        <dbReference type="ARBA" id="ARBA00023136"/>
    </source>
</evidence>
<keyword evidence="5 13" id="KW-0349">Heme</keyword>
<evidence type="ECO:0000256" key="10">
    <source>
        <dbReference type="ARBA" id="ARBA00023004"/>
    </source>
</evidence>
<keyword evidence="12 15" id="KW-0472">Membrane</keyword>
<comment type="pathway">
    <text evidence="3">Mycotoxin biosynthesis.</text>
</comment>
<dbReference type="FunFam" id="1.10.630.10:FF:000063">
    <property type="entry name" value="Cytochrome P450 monooxygenase"/>
    <property type="match status" value="1"/>
</dbReference>
<dbReference type="GO" id="GO:0020037">
    <property type="term" value="F:heme binding"/>
    <property type="evidence" value="ECO:0007669"/>
    <property type="project" value="InterPro"/>
</dbReference>
<dbReference type="PRINTS" id="PR00385">
    <property type="entry name" value="P450"/>
</dbReference>
<keyword evidence="6 15" id="KW-0812">Transmembrane</keyword>
<dbReference type="EMBL" id="CAOQHR010000007">
    <property type="protein sequence ID" value="CAI6336778.1"/>
    <property type="molecule type" value="Genomic_DNA"/>
</dbReference>
<feature type="transmembrane region" description="Helical" evidence="15">
    <location>
        <begin position="6"/>
        <end position="27"/>
    </location>
</feature>
<dbReference type="PANTHER" id="PTHR24305:SF237">
    <property type="entry name" value="CYTOCHROME P450 MONOOXYGENASE ATNE-RELATED"/>
    <property type="match status" value="1"/>
</dbReference>
<keyword evidence="7 13" id="KW-0479">Metal-binding</keyword>
<evidence type="ECO:0000256" key="13">
    <source>
        <dbReference type="PIRSR" id="PIRSR602401-1"/>
    </source>
</evidence>
<gene>
    <name evidence="16" type="ORF">PDIGIT_LOCUS9884</name>
</gene>
<dbReference type="GO" id="GO:0016705">
    <property type="term" value="F:oxidoreductase activity, acting on paired donors, with incorporation or reduction of molecular oxygen"/>
    <property type="evidence" value="ECO:0007669"/>
    <property type="project" value="InterPro"/>
</dbReference>
<comment type="similarity">
    <text evidence="4 14">Belongs to the cytochrome P450 family.</text>
</comment>
<keyword evidence="11 14" id="KW-0503">Monooxygenase</keyword>
<dbReference type="AlphaFoldDB" id="A0A9W4UM58"/>
<organism evidence="16 17">
    <name type="scientific">Periconia digitata</name>
    <dbReference type="NCBI Taxonomy" id="1303443"/>
    <lineage>
        <taxon>Eukaryota</taxon>
        <taxon>Fungi</taxon>
        <taxon>Dikarya</taxon>
        <taxon>Ascomycota</taxon>
        <taxon>Pezizomycotina</taxon>
        <taxon>Dothideomycetes</taxon>
        <taxon>Pleosporomycetidae</taxon>
        <taxon>Pleosporales</taxon>
        <taxon>Massarineae</taxon>
        <taxon>Periconiaceae</taxon>
        <taxon>Periconia</taxon>
    </lineage>
</organism>
<dbReference type="PANTHER" id="PTHR24305">
    <property type="entry name" value="CYTOCHROME P450"/>
    <property type="match status" value="1"/>
</dbReference>
<evidence type="ECO:0000256" key="3">
    <source>
        <dbReference type="ARBA" id="ARBA00004685"/>
    </source>
</evidence>
<evidence type="ECO:0000256" key="2">
    <source>
        <dbReference type="ARBA" id="ARBA00004370"/>
    </source>
</evidence>
<evidence type="ECO:0000256" key="15">
    <source>
        <dbReference type="SAM" id="Phobius"/>
    </source>
</evidence>
<keyword evidence="8 15" id="KW-1133">Transmembrane helix</keyword>
<comment type="caution">
    <text evidence="16">The sequence shown here is derived from an EMBL/GenBank/DDBJ whole genome shotgun (WGS) entry which is preliminary data.</text>
</comment>
<evidence type="ECO:0000256" key="1">
    <source>
        <dbReference type="ARBA" id="ARBA00001971"/>
    </source>
</evidence>
<evidence type="ECO:0000256" key="4">
    <source>
        <dbReference type="ARBA" id="ARBA00010617"/>
    </source>
</evidence>
<proteinExistence type="inferred from homology"/>
<keyword evidence="17" id="KW-1185">Reference proteome</keyword>
<dbReference type="PRINTS" id="PR00463">
    <property type="entry name" value="EP450I"/>
</dbReference>
<evidence type="ECO:0000256" key="9">
    <source>
        <dbReference type="ARBA" id="ARBA00023002"/>
    </source>
</evidence>
<dbReference type="PROSITE" id="PS00086">
    <property type="entry name" value="CYTOCHROME_P450"/>
    <property type="match status" value="1"/>
</dbReference>
<comment type="cofactor">
    <cofactor evidence="1 13">
        <name>heme</name>
        <dbReference type="ChEBI" id="CHEBI:30413"/>
    </cofactor>
</comment>
<evidence type="ECO:0000256" key="14">
    <source>
        <dbReference type="RuleBase" id="RU000461"/>
    </source>
</evidence>
<evidence type="ECO:0000313" key="16">
    <source>
        <dbReference type="EMBL" id="CAI6336778.1"/>
    </source>
</evidence>
<evidence type="ECO:0000256" key="5">
    <source>
        <dbReference type="ARBA" id="ARBA00022617"/>
    </source>
</evidence>
<feature type="binding site" description="axial binding residue" evidence="13">
    <location>
        <position position="472"/>
    </location>
    <ligand>
        <name>heme</name>
        <dbReference type="ChEBI" id="CHEBI:30413"/>
    </ligand>
    <ligandPart>
        <name>Fe</name>
        <dbReference type="ChEBI" id="CHEBI:18248"/>
    </ligandPart>
</feature>
<dbReference type="Gene3D" id="1.10.630.10">
    <property type="entry name" value="Cytochrome P450"/>
    <property type="match status" value="1"/>
</dbReference>
<evidence type="ECO:0000256" key="11">
    <source>
        <dbReference type="ARBA" id="ARBA00023033"/>
    </source>
</evidence>
<keyword evidence="10 13" id="KW-0408">Iron</keyword>
<dbReference type="InterPro" id="IPR036396">
    <property type="entry name" value="Cyt_P450_sf"/>
</dbReference>
<dbReference type="InterPro" id="IPR001128">
    <property type="entry name" value="Cyt_P450"/>
</dbReference>
<name>A0A9W4UM58_9PLEO</name>
<accession>A0A9W4UM58</accession>
<dbReference type="Proteomes" id="UP001152607">
    <property type="component" value="Unassembled WGS sequence"/>
</dbReference>
<dbReference type="GO" id="GO:0005506">
    <property type="term" value="F:iron ion binding"/>
    <property type="evidence" value="ECO:0007669"/>
    <property type="project" value="InterPro"/>
</dbReference>
<evidence type="ECO:0008006" key="18">
    <source>
        <dbReference type="Google" id="ProtNLM"/>
    </source>
</evidence>
<sequence length="546" mass="60586">MAYLDPMSLALYAIIGTVSYILCVITYRLTLHPLAKYPGPLLGRITDWYSVIRSIRGDRHIEFLRLHEKHGQFVRFGPNRISVNTAEGLKKIYGNQANTIKSSYYHVFSDVFKGDSSLTTIDNQIHAKKKRTVASALSESSIRGMEELILRNIRIFCNSLGPQSNDAKDGEEQWSEPRNMTDWAGYLSFDIMGDICFSSSFNMLQSSANRYILKVLPQGVNGLNVCGWMPGILRLKIGNLFFAELNKDLHRYEAFANQQSTKRLALSEDDAVHKDVYSHLLVANKNSKPGTMLFRPADLVGESSLLITGGSDTTATAIASTLFYLMHYPEALARLQAEVRPRFDSLESIRAGGRLAECRWLRACIEEAMRMSPGVPGLLPREALANGVTIAGEWFPPGTDLGVPHYAVHHNETIYPDSFTYRPERWIVGASDSLGSSDGSATGGVGNAVTSAEDVATAESGFCPFSIGQRGCVGRALAMKELTVVIARLVWLYNMRLAPGQERMGTGAKGAEPGRQREREFQMRDMFVSKTEGPFIQFQPYKHISS</sequence>
<evidence type="ECO:0000313" key="17">
    <source>
        <dbReference type="Proteomes" id="UP001152607"/>
    </source>
</evidence>
<evidence type="ECO:0000256" key="7">
    <source>
        <dbReference type="ARBA" id="ARBA00022723"/>
    </source>
</evidence>
<reference evidence="16" key="1">
    <citation type="submission" date="2023-01" db="EMBL/GenBank/DDBJ databases">
        <authorList>
            <person name="Van Ghelder C."/>
            <person name="Rancurel C."/>
        </authorList>
    </citation>
    <scope>NUCLEOTIDE SEQUENCE</scope>
    <source>
        <strain evidence="16">CNCM I-4278</strain>
    </source>
</reference>
<dbReference type="InterPro" id="IPR050121">
    <property type="entry name" value="Cytochrome_P450_monoxygenase"/>
</dbReference>
<protein>
    <recommendedName>
        <fullName evidence="18">Cytochrome P450</fullName>
    </recommendedName>
</protein>
<keyword evidence="9 14" id="KW-0560">Oxidoreductase</keyword>
<dbReference type="GO" id="GO:1902181">
    <property type="term" value="P:verruculogen biosynthetic process"/>
    <property type="evidence" value="ECO:0007669"/>
    <property type="project" value="UniProtKB-ARBA"/>
</dbReference>
<dbReference type="SUPFAM" id="SSF48264">
    <property type="entry name" value="Cytochrome P450"/>
    <property type="match status" value="1"/>
</dbReference>
<evidence type="ECO:0000256" key="8">
    <source>
        <dbReference type="ARBA" id="ARBA00022989"/>
    </source>
</evidence>
<dbReference type="OrthoDB" id="1470350at2759"/>
<dbReference type="Pfam" id="PF00067">
    <property type="entry name" value="p450"/>
    <property type="match status" value="1"/>
</dbReference>
<comment type="subcellular location">
    <subcellularLocation>
        <location evidence="2">Membrane</location>
    </subcellularLocation>
</comment>
<dbReference type="CDD" id="cd11061">
    <property type="entry name" value="CYP67-like"/>
    <property type="match status" value="1"/>
</dbReference>
<dbReference type="GO" id="GO:0016020">
    <property type="term" value="C:membrane"/>
    <property type="evidence" value="ECO:0007669"/>
    <property type="project" value="UniProtKB-SubCell"/>
</dbReference>